<dbReference type="Proteomes" id="UP000271708">
    <property type="component" value="Chromosome"/>
</dbReference>
<dbReference type="GO" id="GO:0004605">
    <property type="term" value="F:phosphatidate cytidylyltransferase activity"/>
    <property type="evidence" value="ECO:0007669"/>
    <property type="project" value="UniProtKB-EC"/>
</dbReference>
<evidence type="ECO:0000256" key="7">
    <source>
        <dbReference type="ARBA" id="ARBA00019373"/>
    </source>
</evidence>
<evidence type="ECO:0000256" key="13">
    <source>
        <dbReference type="ARBA" id="ARBA00022989"/>
    </source>
</evidence>
<evidence type="ECO:0000256" key="20">
    <source>
        <dbReference type="SAM" id="Phobius"/>
    </source>
</evidence>
<reference evidence="21 22" key="1">
    <citation type="submission" date="2019-09" db="EMBL/GenBank/DDBJ databases">
        <title>Complete Genome Sequence of Janibacter melonis M714 with both human health impact and industrial applications.</title>
        <authorList>
            <person name="Jin M."/>
            <person name="Zhao Q.R."/>
        </authorList>
    </citation>
    <scope>NUCLEOTIDE SEQUENCE [LARGE SCALE GENOMIC DNA]</scope>
    <source>
        <strain evidence="21 22">M714</strain>
    </source>
</reference>
<feature type="transmembrane region" description="Helical" evidence="20">
    <location>
        <begin position="37"/>
        <end position="55"/>
    </location>
</feature>
<feature type="transmembrane region" description="Helical" evidence="20">
    <location>
        <begin position="141"/>
        <end position="161"/>
    </location>
</feature>
<dbReference type="OrthoDB" id="9799199at2"/>
<evidence type="ECO:0000313" key="22">
    <source>
        <dbReference type="Proteomes" id="UP000271708"/>
    </source>
</evidence>
<evidence type="ECO:0000313" key="21">
    <source>
        <dbReference type="EMBL" id="QFQ30521.1"/>
    </source>
</evidence>
<evidence type="ECO:0000256" key="9">
    <source>
        <dbReference type="ARBA" id="ARBA00022516"/>
    </source>
</evidence>
<dbReference type="RefSeq" id="WP_123092760.1">
    <property type="nucleotide sequence ID" value="NZ_CP044548.2"/>
</dbReference>
<organism evidence="21 22">
    <name type="scientific">Janibacter melonis</name>
    <dbReference type="NCBI Taxonomy" id="262209"/>
    <lineage>
        <taxon>Bacteria</taxon>
        <taxon>Bacillati</taxon>
        <taxon>Actinomycetota</taxon>
        <taxon>Actinomycetes</taxon>
        <taxon>Micrococcales</taxon>
        <taxon>Intrasporangiaceae</taxon>
        <taxon>Janibacter</taxon>
    </lineage>
</organism>
<evidence type="ECO:0000256" key="6">
    <source>
        <dbReference type="ARBA" id="ARBA00012487"/>
    </source>
</evidence>
<evidence type="ECO:0000256" key="14">
    <source>
        <dbReference type="ARBA" id="ARBA00023098"/>
    </source>
</evidence>
<dbReference type="AlphaFoldDB" id="A0A5P8FMT9"/>
<dbReference type="KEGG" id="jme:EEW87_009785"/>
<dbReference type="UniPathway" id="UPA00557">
    <property type="reaction ID" value="UER00614"/>
</dbReference>
<protein>
    <recommendedName>
        <fullName evidence="7 18">Phosphatidate cytidylyltransferase</fullName>
        <ecNumber evidence="6 18">2.7.7.41</ecNumber>
    </recommendedName>
</protein>
<comment type="pathway">
    <text evidence="4">Lipid metabolism.</text>
</comment>
<dbReference type="PANTHER" id="PTHR46382:SF1">
    <property type="entry name" value="PHOSPHATIDATE CYTIDYLYLTRANSFERASE"/>
    <property type="match status" value="1"/>
</dbReference>
<keyword evidence="17" id="KW-1208">Phospholipid metabolism</keyword>
<evidence type="ECO:0000256" key="19">
    <source>
        <dbReference type="SAM" id="MobiDB-lite"/>
    </source>
</evidence>
<dbReference type="GO" id="GO:0016024">
    <property type="term" value="P:CDP-diacylglycerol biosynthetic process"/>
    <property type="evidence" value="ECO:0007669"/>
    <property type="project" value="UniProtKB-UniPathway"/>
</dbReference>
<keyword evidence="14" id="KW-0443">Lipid metabolism</keyword>
<feature type="region of interest" description="Disordered" evidence="19">
    <location>
        <begin position="1"/>
        <end position="35"/>
    </location>
</feature>
<comment type="subcellular location">
    <subcellularLocation>
        <location evidence="2">Cell membrane</location>
        <topology evidence="2">Multi-pass membrane protein</topology>
    </subcellularLocation>
</comment>
<comment type="similarity">
    <text evidence="5 18">Belongs to the CDS family.</text>
</comment>
<feature type="transmembrane region" description="Helical" evidence="20">
    <location>
        <begin position="86"/>
        <end position="106"/>
    </location>
</feature>
<evidence type="ECO:0000256" key="18">
    <source>
        <dbReference type="RuleBase" id="RU003938"/>
    </source>
</evidence>
<gene>
    <name evidence="21" type="ORF">EEW87_009785</name>
</gene>
<keyword evidence="15 20" id="KW-0472">Membrane</keyword>
<keyword evidence="16" id="KW-0594">Phospholipid biosynthesis</keyword>
<evidence type="ECO:0000256" key="2">
    <source>
        <dbReference type="ARBA" id="ARBA00004651"/>
    </source>
</evidence>
<evidence type="ECO:0000256" key="17">
    <source>
        <dbReference type="ARBA" id="ARBA00023264"/>
    </source>
</evidence>
<name>A0A5P8FMT9_9MICO</name>
<comment type="catalytic activity">
    <reaction evidence="1 18">
        <text>a 1,2-diacyl-sn-glycero-3-phosphate + CTP + H(+) = a CDP-1,2-diacyl-sn-glycerol + diphosphate</text>
        <dbReference type="Rhea" id="RHEA:16229"/>
        <dbReference type="ChEBI" id="CHEBI:15378"/>
        <dbReference type="ChEBI" id="CHEBI:33019"/>
        <dbReference type="ChEBI" id="CHEBI:37563"/>
        <dbReference type="ChEBI" id="CHEBI:58332"/>
        <dbReference type="ChEBI" id="CHEBI:58608"/>
        <dbReference type="EC" id="2.7.7.41"/>
    </reaction>
</comment>
<proteinExistence type="inferred from homology"/>
<keyword evidence="13 20" id="KW-1133">Transmembrane helix</keyword>
<dbReference type="EC" id="2.7.7.41" evidence="6 18"/>
<accession>A0A5P8FMT9</accession>
<evidence type="ECO:0000256" key="1">
    <source>
        <dbReference type="ARBA" id="ARBA00001698"/>
    </source>
</evidence>
<evidence type="ECO:0000256" key="11">
    <source>
        <dbReference type="ARBA" id="ARBA00022692"/>
    </source>
</evidence>
<comment type="pathway">
    <text evidence="3 18">Phospholipid metabolism; CDP-diacylglycerol biosynthesis; CDP-diacylglycerol from sn-glycerol 3-phosphate: step 3/3.</text>
</comment>
<evidence type="ECO:0000256" key="15">
    <source>
        <dbReference type="ARBA" id="ARBA00023136"/>
    </source>
</evidence>
<evidence type="ECO:0000256" key="10">
    <source>
        <dbReference type="ARBA" id="ARBA00022679"/>
    </source>
</evidence>
<dbReference type="Pfam" id="PF01148">
    <property type="entry name" value="CTP_transf_1"/>
    <property type="match status" value="1"/>
</dbReference>
<feature type="transmembrane region" description="Helical" evidence="20">
    <location>
        <begin position="61"/>
        <end position="77"/>
    </location>
</feature>
<keyword evidence="10 18" id="KW-0808">Transferase</keyword>
<evidence type="ECO:0000256" key="5">
    <source>
        <dbReference type="ARBA" id="ARBA00010185"/>
    </source>
</evidence>
<evidence type="ECO:0000256" key="8">
    <source>
        <dbReference type="ARBA" id="ARBA00022475"/>
    </source>
</evidence>
<feature type="transmembrane region" description="Helical" evidence="20">
    <location>
        <begin position="208"/>
        <end position="227"/>
    </location>
</feature>
<sequence length="300" mass="31627">MDQIGPVEAPVVEDPPQRRAERRTQPPKPTSRAGRDLPAAVGVGVLLGAVVAAGLFVRREIFVGIVALAMIIAVWELRQALAERSIYMPLVPVGIGAVSMTVAAYLRGPEALVLATTLSLVAVVVWRVADGLDGALRDVSAGAFTLLYPCFLAGFAALMVAEPEGQWRILAFILITVFSDIGGYAVGVVFGKHPMAPALSPKKSWEGFAGSALTCSLVGAITIPLTFETGQWWHGALLGLVVAPVATIGDLVESSIKRDLRIKDMSNILPGHGGLMDRLDSLALVAPVVWAALRLISPVT</sequence>
<dbReference type="GO" id="GO:0005886">
    <property type="term" value="C:plasma membrane"/>
    <property type="evidence" value="ECO:0007669"/>
    <property type="project" value="UniProtKB-SubCell"/>
</dbReference>
<keyword evidence="9" id="KW-0444">Lipid biosynthesis</keyword>
<evidence type="ECO:0000256" key="12">
    <source>
        <dbReference type="ARBA" id="ARBA00022695"/>
    </source>
</evidence>
<evidence type="ECO:0000256" key="3">
    <source>
        <dbReference type="ARBA" id="ARBA00005119"/>
    </source>
</evidence>
<dbReference type="GeneID" id="59161456"/>
<feature type="compositionally biased region" description="Basic and acidic residues" evidence="19">
    <location>
        <begin position="15"/>
        <end position="24"/>
    </location>
</feature>
<evidence type="ECO:0000256" key="16">
    <source>
        <dbReference type="ARBA" id="ARBA00023209"/>
    </source>
</evidence>
<dbReference type="InterPro" id="IPR000374">
    <property type="entry name" value="PC_trans"/>
</dbReference>
<dbReference type="PANTHER" id="PTHR46382">
    <property type="entry name" value="PHOSPHATIDATE CYTIDYLYLTRANSFERASE"/>
    <property type="match status" value="1"/>
</dbReference>
<evidence type="ECO:0000256" key="4">
    <source>
        <dbReference type="ARBA" id="ARBA00005189"/>
    </source>
</evidence>
<keyword evidence="12 18" id="KW-0548">Nucleotidyltransferase</keyword>
<keyword evidence="8" id="KW-1003">Cell membrane</keyword>
<feature type="transmembrane region" description="Helical" evidence="20">
    <location>
        <begin position="167"/>
        <end position="187"/>
    </location>
</feature>
<feature type="transmembrane region" description="Helical" evidence="20">
    <location>
        <begin position="112"/>
        <end position="129"/>
    </location>
</feature>
<dbReference type="PROSITE" id="PS01315">
    <property type="entry name" value="CDS"/>
    <property type="match status" value="1"/>
</dbReference>
<dbReference type="EMBL" id="CP044548">
    <property type="protein sequence ID" value="QFQ30521.1"/>
    <property type="molecule type" value="Genomic_DNA"/>
</dbReference>
<keyword evidence="11 18" id="KW-0812">Transmembrane</keyword>